<sequence length="36" mass="3737">MAGQLGDGLYARIDTEKAHYITGEDIAGTVVIVATS</sequence>
<accession>A0A2H9TQA2</accession>
<keyword evidence="2" id="KW-1185">Reference proteome</keyword>
<comment type="caution">
    <text evidence="1">The sequence shown here is derived from an EMBL/GenBank/DDBJ whole genome shotgun (WGS) entry which is preliminary data.</text>
</comment>
<proteinExistence type="predicted"/>
<reference evidence="1 2" key="1">
    <citation type="submission" date="2016-10" db="EMBL/GenBank/DDBJ databases">
        <title>The genome of Paramicrosporidium saccamoebae is the missing link in understanding Cryptomycota and Microsporidia evolution.</title>
        <authorList>
            <person name="Quandt C.A."/>
            <person name="Beaudet D."/>
            <person name="Corsaro D."/>
            <person name="Michel R."/>
            <person name="Corradi N."/>
            <person name="James T."/>
        </authorList>
    </citation>
    <scope>NUCLEOTIDE SEQUENCE [LARGE SCALE GENOMIC DNA]</scope>
    <source>
        <strain evidence="1 2">KSL3</strain>
    </source>
</reference>
<name>A0A2H9TQA2_9FUNG</name>
<evidence type="ECO:0000313" key="2">
    <source>
        <dbReference type="Proteomes" id="UP000240830"/>
    </source>
</evidence>
<dbReference type="EMBL" id="MTSL01000031">
    <property type="protein sequence ID" value="PJF19886.1"/>
    <property type="molecule type" value="Genomic_DNA"/>
</dbReference>
<gene>
    <name evidence="1" type="ORF">PSACC_00294</name>
</gene>
<dbReference type="Proteomes" id="UP000240830">
    <property type="component" value="Unassembled WGS sequence"/>
</dbReference>
<dbReference type="AlphaFoldDB" id="A0A2H9TQA2"/>
<evidence type="ECO:0000313" key="1">
    <source>
        <dbReference type="EMBL" id="PJF19886.1"/>
    </source>
</evidence>
<protein>
    <submittedName>
        <fullName evidence="1">Uncharacterized protein</fullName>
    </submittedName>
</protein>
<organism evidence="1 2">
    <name type="scientific">Paramicrosporidium saccamoebae</name>
    <dbReference type="NCBI Taxonomy" id="1246581"/>
    <lineage>
        <taxon>Eukaryota</taxon>
        <taxon>Fungi</taxon>
        <taxon>Fungi incertae sedis</taxon>
        <taxon>Cryptomycota</taxon>
        <taxon>Cryptomycota incertae sedis</taxon>
        <taxon>Paramicrosporidium</taxon>
    </lineage>
</organism>
<feature type="non-terminal residue" evidence="1">
    <location>
        <position position="36"/>
    </location>
</feature>